<protein>
    <submittedName>
        <fullName evidence="1">Putative aldouronate transport system substrate-binding protein</fullName>
    </submittedName>
</protein>
<dbReference type="Proteomes" id="UP000199659">
    <property type="component" value="Unassembled WGS sequence"/>
</dbReference>
<dbReference type="STRING" id="37658.SAMN05661086_02201"/>
<dbReference type="SUPFAM" id="SSF53850">
    <property type="entry name" value="Periplasmic binding protein-like II"/>
    <property type="match status" value="1"/>
</dbReference>
<proteinExistence type="predicted"/>
<evidence type="ECO:0000313" key="1">
    <source>
        <dbReference type="EMBL" id="SFR86375.1"/>
    </source>
</evidence>
<reference evidence="1 2" key="1">
    <citation type="submission" date="2016-10" db="EMBL/GenBank/DDBJ databases">
        <authorList>
            <person name="de Groot N.N."/>
        </authorList>
    </citation>
    <scope>NUCLEOTIDE SEQUENCE [LARGE SCALE GENOMIC DNA]</scope>
    <source>
        <strain evidence="1 2">743A</strain>
    </source>
</reference>
<gene>
    <name evidence="1" type="ORF">SAMN05661086_02201</name>
</gene>
<dbReference type="Gene3D" id="3.40.190.10">
    <property type="entry name" value="Periplasmic binding protein-like II"/>
    <property type="match status" value="2"/>
</dbReference>
<dbReference type="RefSeq" id="WP_092560718.1">
    <property type="nucleotide sequence ID" value="NZ_FOYZ01000008.1"/>
</dbReference>
<keyword evidence="2" id="KW-1185">Reference proteome</keyword>
<dbReference type="EMBL" id="FOYZ01000008">
    <property type="protein sequence ID" value="SFR86375.1"/>
    <property type="molecule type" value="Genomic_DNA"/>
</dbReference>
<dbReference type="OrthoDB" id="54751at2"/>
<dbReference type="AlphaFoldDB" id="A0A1I6K529"/>
<organism evidence="1 2">
    <name type="scientific">Anaeromicropila populeti</name>
    <dbReference type="NCBI Taxonomy" id="37658"/>
    <lineage>
        <taxon>Bacteria</taxon>
        <taxon>Bacillati</taxon>
        <taxon>Bacillota</taxon>
        <taxon>Clostridia</taxon>
        <taxon>Lachnospirales</taxon>
        <taxon>Lachnospiraceae</taxon>
        <taxon>Anaeromicropila</taxon>
    </lineage>
</organism>
<evidence type="ECO:0000313" key="2">
    <source>
        <dbReference type="Proteomes" id="UP000199659"/>
    </source>
</evidence>
<accession>A0A1I6K529</accession>
<sequence>MKRYTKRAGILMIVCSVLAIIFWGHRELKKRGAEDQKIYTAFFAAYEEQLSDSNRVQERIAEYTGAKVEMEFASGDEAKDRIRRMIAEKDYPDFLDGGDYLSVFLDAEAFVPIETYLEDYPNIMSFLTEEEWDKLRMEDGHIYFIPQFRSNCSEITEREYRGQAFWIQKAVLEWAGYPRIKTLDQYFKIIEEYQKANPVIEGKRTIGFQILCDSESDFNLDNPPQLLAGYPNDGCAIVDPLTKQAHLYDFISEAKYYYRKLNETYHKGLIFAETFVSSRQEYLDNIQSGCVLGMFEDSFQFKQAQDELYKNWKDERTYVPLALTIDAEEEPHYYSKENINLSNAIGISVNCQDVRGALQFINDLLEPDIMTLRFWGEENVDYHIEKDGRFYRDSRQRENMSSEEWLAGNYCTYLHFPHYDGKLPDGINYVEPKEQTREFNHDLSEYDKSFLSKYDYTTWLSFLNKPAEENTKWFPLSRNILIFSTNSWGSQTENQIEKLHRAWLPKLIMTEPDRFEEMWFKYETIFNKEIDVIKYEQYLTSEVLRICQK</sequence>
<name>A0A1I6K529_9FIRM</name>